<evidence type="ECO:0000313" key="3">
    <source>
        <dbReference type="Proteomes" id="UP000305423"/>
    </source>
</evidence>
<evidence type="ECO:0000313" key="2">
    <source>
        <dbReference type="EMBL" id="TMN74912.1"/>
    </source>
</evidence>
<evidence type="ECO:0000259" key="1">
    <source>
        <dbReference type="Pfam" id="PF18047"/>
    </source>
</evidence>
<sequence>MKTSIHTDKTVPIQFAPHDNHDTSIYAIGVIQPSFPTLNLEKQYEAAALSIKANPEEFYKVFNYRVTMDSQPQLSYRPFLYLAQQATWVLTINLVDTYILEPDTPTQLNALINTTEQQNTYVVIGELTGEHAAQHYDDIALPTATVKHLVAVTDIKVPILKDGKPANQQLELPALKPTIGLTKKDRASNYFLSHFYQIVVDSNQHLLIDDIQAIQLQHIHSEPMRHVVEFILCSADRSRYACNIDVTNHYPFVSSRLAPFAKSI</sequence>
<reference evidence="3" key="2">
    <citation type="submission" date="2019-06" db="EMBL/GenBank/DDBJ databases">
        <title>Co-occurence of chitin degradation, pigmentation and bioactivity in marine Pseudoalteromonas.</title>
        <authorList>
            <person name="Sonnenschein E.C."/>
            <person name="Bech P.K."/>
        </authorList>
    </citation>
    <scope>NUCLEOTIDE SEQUENCE [LARGE SCALE GENOMIC DNA]</scope>
    <source>
        <strain evidence="3">S1607</strain>
    </source>
</reference>
<comment type="caution">
    <text evidence="2">The sequence shown here is derived from an EMBL/GenBank/DDBJ whole genome shotgun (WGS) entry which is preliminary data.</text>
</comment>
<proteinExistence type="predicted"/>
<gene>
    <name evidence="2" type="ORF">CWB74_17520</name>
</gene>
<accession>A0AAQ2ESF3</accession>
<dbReference type="RefSeq" id="WP_017218631.1">
    <property type="nucleotide sequence ID" value="NZ_JASGWW010000002.1"/>
</dbReference>
<dbReference type="InterPro" id="IPR040483">
    <property type="entry name" value="PatG_dom"/>
</dbReference>
<dbReference type="EMBL" id="PNEL01000047">
    <property type="protein sequence ID" value="TMN74912.1"/>
    <property type="molecule type" value="Genomic_DNA"/>
</dbReference>
<organism evidence="2 3">
    <name type="scientific">Pseudoalteromonas piscicida</name>
    <dbReference type="NCBI Taxonomy" id="43662"/>
    <lineage>
        <taxon>Bacteria</taxon>
        <taxon>Pseudomonadati</taxon>
        <taxon>Pseudomonadota</taxon>
        <taxon>Gammaproteobacteria</taxon>
        <taxon>Alteromonadales</taxon>
        <taxon>Pseudoalteromonadaceae</taxon>
        <taxon>Pseudoalteromonas</taxon>
    </lineage>
</organism>
<dbReference type="Proteomes" id="UP000305423">
    <property type="component" value="Unassembled WGS sequence"/>
</dbReference>
<name>A0AAQ2ESF3_PSEO7</name>
<dbReference type="AlphaFoldDB" id="A0AAQ2ESF3"/>
<dbReference type="Pfam" id="PF18047">
    <property type="entry name" value="PatG_D"/>
    <property type="match status" value="1"/>
</dbReference>
<protein>
    <recommendedName>
        <fullName evidence="1">PatG domain-containing protein</fullName>
    </recommendedName>
</protein>
<reference evidence="2 3" key="1">
    <citation type="submission" date="2017-12" db="EMBL/GenBank/DDBJ databases">
        <authorList>
            <person name="Paulsen S."/>
            <person name="Gram L.K."/>
        </authorList>
    </citation>
    <scope>NUCLEOTIDE SEQUENCE [LARGE SCALE GENOMIC DNA]</scope>
    <source>
        <strain evidence="2 3">S1607</strain>
    </source>
</reference>
<feature type="domain" description="PatG" evidence="1">
    <location>
        <begin position="25"/>
        <end position="119"/>
    </location>
</feature>